<evidence type="ECO:0000313" key="1">
    <source>
        <dbReference type="EMBL" id="CAI9734329.1"/>
    </source>
</evidence>
<organism evidence="1 2">
    <name type="scientific">Octopus vulgaris</name>
    <name type="common">Common octopus</name>
    <dbReference type="NCBI Taxonomy" id="6645"/>
    <lineage>
        <taxon>Eukaryota</taxon>
        <taxon>Metazoa</taxon>
        <taxon>Spiralia</taxon>
        <taxon>Lophotrochozoa</taxon>
        <taxon>Mollusca</taxon>
        <taxon>Cephalopoda</taxon>
        <taxon>Coleoidea</taxon>
        <taxon>Octopodiformes</taxon>
        <taxon>Octopoda</taxon>
        <taxon>Incirrata</taxon>
        <taxon>Octopodidae</taxon>
        <taxon>Octopus</taxon>
    </lineage>
</organism>
<keyword evidence="2" id="KW-1185">Reference proteome</keyword>
<dbReference type="Proteomes" id="UP001162480">
    <property type="component" value="Chromosome 16"/>
</dbReference>
<name>A0AA36FEK9_OCTVU</name>
<evidence type="ECO:0000313" key="2">
    <source>
        <dbReference type="Proteomes" id="UP001162480"/>
    </source>
</evidence>
<dbReference type="EMBL" id="OX597829">
    <property type="protein sequence ID" value="CAI9734329.1"/>
    <property type="molecule type" value="Genomic_DNA"/>
</dbReference>
<protein>
    <submittedName>
        <fullName evidence="1">Uncharacterized protein</fullName>
    </submittedName>
</protein>
<accession>A0AA36FEK9</accession>
<gene>
    <name evidence="1" type="ORF">OCTVUL_1B014985</name>
</gene>
<sequence>MYSDCSNYAARVLVLSAALVFGIDVFGTVPVEIVVAADIVAIDVVAIKICGDCSCDCVTLRICGHY</sequence>
<proteinExistence type="predicted"/>
<dbReference type="AlphaFoldDB" id="A0AA36FEK9"/>
<reference evidence="1" key="1">
    <citation type="submission" date="2023-08" db="EMBL/GenBank/DDBJ databases">
        <authorList>
            <person name="Alioto T."/>
            <person name="Alioto T."/>
            <person name="Gomez Garrido J."/>
        </authorList>
    </citation>
    <scope>NUCLEOTIDE SEQUENCE</scope>
</reference>